<sequence>PDQIAGRAARNKAGEVIMYADEVTDSMRKALDETNRRRRLQEEYNKKHGITPEGIYKSREDILKTTTFADSRTASPEKSAGSIGEEKLDFLEKLSLEDKIRELQRAMKKAASNLEFEKAAFLRDELSRVLEKTGKRRRRPNIFRGKKR</sequence>
<dbReference type="Pfam" id="PF12344">
    <property type="entry name" value="UvrB"/>
    <property type="match status" value="1"/>
</dbReference>
<accession>X1I2W7</accession>
<feature type="domain" description="UVR" evidence="2">
    <location>
        <begin position="97"/>
        <end position="132"/>
    </location>
</feature>
<evidence type="ECO:0000256" key="1">
    <source>
        <dbReference type="SAM" id="Coils"/>
    </source>
</evidence>
<dbReference type="EMBL" id="BARU01018050">
    <property type="protein sequence ID" value="GAH51903.1"/>
    <property type="molecule type" value="Genomic_DNA"/>
</dbReference>
<dbReference type="InterPro" id="IPR001943">
    <property type="entry name" value="UVR_dom"/>
</dbReference>
<gene>
    <name evidence="3" type="ORF">S03H2_29873</name>
</gene>
<dbReference type="Pfam" id="PF02151">
    <property type="entry name" value="UVR"/>
    <property type="match status" value="1"/>
</dbReference>
<dbReference type="SUPFAM" id="SSF46600">
    <property type="entry name" value="C-terminal UvrC-binding domain of UvrB"/>
    <property type="match status" value="1"/>
</dbReference>
<dbReference type="InterPro" id="IPR027417">
    <property type="entry name" value="P-loop_NTPase"/>
</dbReference>
<evidence type="ECO:0000259" key="2">
    <source>
        <dbReference type="PROSITE" id="PS50151"/>
    </source>
</evidence>
<dbReference type="AlphaFoldDB" id="X1I2W7"/>
<proteinExistence type="predicted"/>
<dbReference type="PANTHER" id="PTHR24029:SF0">
    <property type="entry name" value="UVRABC SYSTEM PROTEIN B"/>
    <property type="match status" value="1"/>
</dbReference>
<feature type="non-terminal residue" evidence="3">
    <location>
        <position position="1"/>
    </location>
</feature>
<feature type="coiled-coil region" evidence="1">
    <location>
        <begin position="93"/>
        <end position="120"/>
    </location>
</feature>
<keyword evidence="1" id="KW-0175">Coiled coil</keyword>
<dbReference type="Gene3D" id="4.10.860.10">
    <property type="entry name" value="UVR domain"/>
    <property type="match status" value="1"/>
</dbReference>
<dbReference type="GO" id="GO:0016887">
    <property type="term" value="F:ATP hydrolysis activity"/>
    <property type="evidence" value="ECO:0007669"/>
    <property type="project" value="InterPro"/>
</dbReference>
<dbReference type="PANTHER" id="PTHR24029">
    <property type="entry name" value="UVRABC SYSTEM PROTEIN B"/>
    <property type="match status" value="1"/>
</dbReference>
<dbReference type="InterPro" id="IPR004807">
    <property type="entry name" value="UvrB"/>
</dbReference>
<evidence type="ECO:0000313" key="3">
    <source>
        <dbReference type="EMBL" id="GAH51903.1"/>
    </source>
</evidence>
<dbReference type="Gene3D" id="3.40.50.300">
    <property type="entry name" value="P-loop containing nucleotide triphosphate hydrolases"/>
    <property type="match status" value="1"/>
</dbReference>
<dbReference type="InterPro" id="IPR036876">
    <property type="entry name" value="UVR_dom_sf"/>
</dbReference>
<comment type="caution">
    <text evidence="3">The sequence shown here is derived from an EMBL/GenBank/DDBJ whole genome shotgun (WGS) entry which is preliminary data.</text>
</comment>
<reference evidence="3" key="1">
    <citation type="journal article" date="2014" name="Front. Microbiol.">
        <title>High frequency of phylogenetically diverse reductive dehalogenase-homologous genes in deep subseafloor sedimentary metagenomes.</title>
        <authorList>
            <person name="Kawai M."/>
            <person name="Futagami T."/>
            <person name="Toyoda A."/>
            <person name="Takaki Y."/>
            <person name="Nishi S."/>
            <person name="Hori S."/>
            <person name="Arai W."/>
            <person name="Tsubouchi T."/>
            <person name="Morono Y."/>
            <person name="Uchiyama I."/>
            <person name="Ito T."/>
            <person name="Fujiyama A."/>
            <person name="Inagaki F."/>
            <person name="Takami H."/>
        </authorList>
    </citation>
    <scope>NUCLEOTIDE SEQUENCE</scope>
    <source>
        <strain evidence="3">Expedition CK06-06</strain>
    </source>
</reference>
<dbReference type="GO" id="GO:0009380">
    <property type="term" value="C:excinuclease repair complex"/>
    <property type="evidence" value="ECO:0007669"/>
    <property type="project" value="InterPro"/>
</dbReference>
<dbReference type="PROSITE" id="PS50151">
    <property type="entry name" value="UVR"/>
    <property type="match status" value="1"/>
</dbReference>
<name>X1I2W7_9ZZZZ</name>
<dbReference type="GO" id="GO:0003677">
    <property type="term" value="F:DNA binding"/>
    <property type="evidence" value="ECO:0007669"/>
    <property type="project" value="InterPro"/>
</dbReference>
<protein>
    <recommendedName>
        <fullName evidence="2">UVR domain-containing protein</fullName>
    </recommendedName>
</protein>
<dbReference type="GO" id="GO:0005524">
    <property type="term" value="F:ATP binding"/>
    <property type="evidence" value="ECO:0007669"/>
    <property type="project" value="InterPro"/>
</dbReference>
<organism evidence="3">
    <name type="scientific">marine sediment metagenome</name>
    <dbReference type="NCBI Taxonomy" id="412755"/>
    <lineage>
        <taxon>unclassified sequences</taxon>
        <taxon>metagenomes</taxon>
        <taxon>ecological metagenomes</taxon>
    </lineage>
</organism>
<dbReference type="InterPro" id="IPR024759">
    <property type="entry name" value="UvrB_YAD/RRR_dom"/>
</dbReference>
<dbReference type="GO" id="GO:0006289">
    <property type="term" value="P:nucleotide-excision repair"/>
    <property type="evidence" value="ECO:0007669"/>
    <property type="project" value="InterPro"/>
</dbReference>